<sequence length="255" mass="28155">MPHSPAHDARDDFAPHDRLLLTFTGADSHERHTLELGYRRDGDRLVVTAGARHDDLLAHSVVTVHLDGEAREAIAVPAADGTGTVVLEPPARPADGEAPVRVRTLADKVLEIHAWLRAQLRHVSAEADAQLAARAAHQGPGAPPAPGLGMQIRQHCLAFCETLTFHHTSEDAHVFPGVAQHHPELRGALERLSAEHRKVARIKEELLALLARMETADPDRFRRELDRLSQELTVHLEYEEEVLLPPLAHVPFPPR</sequence>
<evidence type="ECO:0000313" key="2">
    <source>
        <dbReference type="EMBL" id="MFC7303493.1"/>
    </source>
</evidence>
<dbReference type="InterPro" id="IPR012312">
    <property type="entry name" value="Hemerythrin-like"/>
</dbReference>
<gene>
    <name evidence="2" type="ORF">ACFQVC_04590</name>
</gene>
<evidence type="ECO:0000313" key="3">
    <source>
        <dbReference type="Proteomes" id="UP001596523"/>
    </source>
</evidence>
<dbReference type="Proteomes" id="UP001596523">
    <property type="component" value="Unassembled WGS sequence"/>
</dbReference>
<keyword evidence="3" id="KW-1185">Reference proteome</keyword>
<reference evidence="3" key="1">
    <citation type="journal article" date="2019" name="Int. J. Syst. Evol. Microbiol.">
        <title>The Global Catalogue of Microorganisms (GCM) 10K type strain sequencing project: providing services to taxonomists for standard genome sequencing and annotation.</title>
        <authorList>
            <consortium name="The Broad Institute Genomics Platform"/>
            <consortium name="The Broad Institute Genome Sequencing Center for Infectious Disease"/>
            <person name="Wu L."/>
            <person name="Ma J."/>
        </authorList>
    </citation>
    <scope>NUCLEOTIDE SEQUENCE [LARGE SCALE GENOMIC DNA]</scope>
    <source>
        <strain evidence="3">SYNS20</strain>
    </source>
</reference>
<organism evidence="2 3">
    <name type="scientific">Streptomyces monticola</name>
    <dbReference type="NCBI Taxonomy" id="2666263"/>
    <lineage>
        <taxon>Bacteria</taxon>
        <taxon>Bacillati</taxon>
        <taxon>Actinomycetota</taxon>
        <taxon>Actinomycetes</taxon>
        <taxon>Kitasatosporales</taxon>
        <taxon>Streptomycetaceae</taxon>
        <taxon>Streptomyces</taxon>
    </lineage>
</organism>
<name>A0ABW2JBV4_9ACTN</name>
<dbReference type="RefSeq" id="WP_381826647.1">
    <property type="nucleotide sequence ID" value="NZ_JBHTCF010000001.1"/>
</dbReference>
<comment type="caution">
    <text evidence="2">The sequence shown here is derived from an EMBL/GenBank/DDBJ whole genome shotgun (WGS) entry which is preliminary data.</text>
</comment>
<protein>
    <submittedName>
        <fullName evidence="2">Hemerythrin domain-containing protein</fullName>
    </submittedName>
</protein>
<accession>A0ABW2JBV4</accession>
<feature type="domain" description="Hemerythrin-like" evidence="1">
    <location>
        <begin position="106"/>
        <end position="245"/>
    </location>
</feature>
<evidence type="ECO:0000259" key="1">
    <source>
        <dbReference type="Pfam" id="PF01814"/>
    </source>
</evidence>
<dbReference type="InterPro" id="IPR012349">
    <property type="entry name" value="Split_barrel_FMN-bd"/>
</dbReference>
<dbReference type="Gene3D" id="2.30.110.10">
    <property type="entry name" value="Electron Transport, Fmn-binding Protein, Chain A"/>
    <property type="match status" value="1"/>
</dbReference>
<dbReference type="Gene3D" id="1.20.120.520">
    <property type="entry name" value="nmb1532 protein domain like"/>
    <property type="match status" value="1"/>
</dbReference>
<dbReference type="Pfam" id="PF01814">
    <property type="entry name" value="Hemerythrin"/>
    <property type="match status" value="1"/>
</dbReference>
<dbReference type="EMBL" id="JBHTCF010000001">
    <property type="protein sequence ID" value="MFC7303493.1"/>
    <property type="molecule type" value="Genomic_DNA"/>
</dbReference>
<proteinExistence type="predicted"/>